<keyword evidence="1" id="KW-0472">Membrane</keyword>
<reference evidence="2" key="1">
    <citation type="submission" date="2021-05" db="EMBL/GenBank/DDBJ databases">
        <authorList>
            <person name="Alioto T."/>
            <person name="Alioto T."/>
            <person name="Gomez Garrido J."/>
        </authorList>
    </citation>
    <scope>NUCLEOTIDE SEQUENCE</scope>
</reference>
<evidence type="ECO:0000313" key="2">
    <source>
        <dbReference type="EMBL" id="CAG6751288.1"/>
    </source>
</evidence>
<name>A0A8D9EER5_9HEMI</name>
<dbReference type="AlphaFoldDB" id="A0A8D9EER5"/>
<proteinExistence type="predicted"/>
<protein>
    <submittedName>
        <fullName evidence="2">Uncharacterized protein</fullName>
    </submittedName>
</protein>
<evidence type="ECO:0000256" key="1">
    <source>
        <dbReference type="SAM" id="Phobius"/>
    </source>
</evidence>
<keyword evidence="1" id="KW-0812">Transmembrane</keyword>
<feature type="transmembrane region" description="Helical" evidence="1">
    <location>
        <begin position="141"/>
        <end position="161"/>
    </location>
</feature>
<keyword evidence="1" id="KW-1133">Transmembrane helix</keyword>
<organism evidence="2">
    <name type="scientific">Cacopsylla melanoneura</name>
    <dbReference type="NCBI Taxonomy" id="428564"/>
    <lineage>
        <taxon>Eukaryota</taxon>
        <taxon>Metazoa</taxon>
        <taxon>Ecdysozoa</taxon>
        <taxon>Arthropoda</taxon>
        <taxon>Hexapoda</taxon>
        <taxon>Insecta</taxon>
        <taxon>Pterygota</taxon>
        <taxon>Neoptera</taxon>
        <taxon>Paraneoptera</taxon>
        <taxon>Hemiptera</taxon>
        <taxon>Sternorrhyncha</taxon>
        <taxon>Psylloidea</taxon>
        <taxon>Psyllidae</taxon>
        <taxon>Psyllinae</taxon>
        <taxon>Cacopsylla</taxon>
    </lineage>
</organism>
<dbReference type="EMBL" id="HBUF01529226">
    <property type="protein sequence ID" value="CAG6751248.1"/>
    <property type="molecule type" value="Transcribed_RNA"/>
</dbReference>
<accession>A0A8D9EER5</accession>
<dbReference type="EMBL" id="HBUF01529233">
    <property type="protein sequence ID" value="CAG6751288.1"/>
    <property type="molecule type" value="Transcribed_RNA"/>
</dbReference>
<feature type="transmembrane region" description="Helical" evidence="1">
    <location>
        <begin position="108"/>
        <end position="129"/>
    </location>
</feature>
<feature type="transmembrane region" description="Helical" evidence="1">
    <location>
        <begin position="13"/>
        <end position="33"/>
    </location>
</feature>
<sequence>MVDRIFSHSASSLSLYFTFLILIIRKVLYLNIANKKRKKIGRKKKISKSQNTKDISNVDGVGTTRDFECQVRALTLGLFGACGETSRTRKNKLCYLIPNGYLRVERNCVIFFVRVCHSLLFFFIDTFHYDLYTTNRIVVFDFNQIICLIIIFILIFITILIK</sequence>